<proteinExistence type="predicted"/>
<feature type="domain" description="DZIP3-like HEPN" evidence="1">
    <location>
        <begin position="61"/>
        <end position="146"/>
    </location>
</feature>
<dbReference type="AlphaFoldDB" id="A0A9X0CJ12"/>
<dbReference type="OrthoDB" id="5979063at2759"/>
<evidence type="ECO:0000259" key="1">
    <source>
        <dbReference type="Pfam" id="PF18738"/>
    </source>
</evidence>
<dbReference type="EMBL" id="MU827329">
    <property type="protein sequence ID" value="KAJ7354985.1"/>
    <property type="molecule type" value="Genomic_DNA"/>
</dbReference>
<organism evidence="2 3">
    <name type="scientific">Desmophyllum pertusum</name>
    <dbReference type="NCBI Taxonomy" id="174260"/>
    <lineage>
        <taxon>Eukaryota</taxon>
        <taxon>Metazoa</taxon>
        <taxon>Cnidaria</taxon>
        <taxon>Anthozoa</taxon>
        <taxon>Hexacorallia</taxon>
        <taxon>Scleractinia</taxon>
        <taxon>Caryophylliina</taxon>
        <taxon>Caryophylliidae</taxon>
        <taxon>Desmophyllum</taxon>
    </lineage>
</organism>
<comment type="caution">
    <text evidence="2">The sequence shown here is derived from an EMBL/GenBank/DDBJ whole genome shotgun (WGS) entry which is preliminary data.</text>
</comment>
<dbReference type="Pfam" id="PF18738">
    <property type="entry name" value="HEPN_DZIP3"/>
    <property type="match status" value="1"/>
</dbReference>
<evidence type="ECO:0000313" key="3">
    <source>
        <dbReference type="Proteomes" id="UP001163046"/>
    </source>
</evidence>
<gene>
    <name evidence="2" type="ORF">OS493_028646</name>
</gene>
<protein>
    <recommendedName>
        <fullName evidence="1">DZIP3-like HEPN domain-containing protein</fullName>
    </recommendedName>
</protein>
<sequence length="190" mass="22262">MASLAGEEDFNSTNDDANRQRLARLLICGGARLLREKLDSIHTSDILTIRLLGTDASQPASYFKTKMTLELLNQTCGLTRRFTEWQTLPHCEDYSLEADLARITYHFELECWHKDNDFLTDAEFDYFWREVSETFLRIAASISTEKKNQWQIYIDGFRRDPLILPEETKYVKEIHTWTFAKAVQEKVKIN</sequence>
<name>A0A9X0CJ12_9CNID</name>
<dbReference type="Proteomes" id="UP001163046">
    <property type="component" value="Unassembled WGS sequence"/>
</dbReference>
<dbReference type="InterPro" id="IPR041249">
    <property type="entry name" value="HEPN_DZIP3"/>
</dbReference>
<accession>A0A9X0CJ12</accession>
<keyword evidence="3" id="KW-1185">Reference proteome</keyword>
<reference evidence="2" key="1">
    <citation type="submission" date="2023-01" db="EMBL/GenBank/DDBJ databases">
        <title>Genome assembly of the deep-sea coral Lophelia pertusa.</title>
        <authorList>
            <person name="Herrera S."/>
            <person name="Cordes E."/>
        </authorList>
    </citation>
    <scope>NUCLEOTIDE SEQUENCE</scope>
    <source>
        <strain evidence="2">USNM1676648</strain>
        <tissue evidence="2">Polyp</tissue>
    </source>
</reference>
<evidence type="ECO:0000313" key="2">
    <source>
        <dbReference type="EMBL" id="KAJ7354985.1"/>
    </source>
</evidence>